<dbReference type="Proteomes" id="UP001595833">
    <property type="component" value="Unassembled WGS sequence"/>
</dbReference>
<comment type="caution">
    <text evidence="2">The sequence shown here is derived from an EMBL/GenBank/DDBJ whole genome shotgun (WGS) entry which is preliminary data.</text>
</comment>
<keyword evidence="1" id="KW-0812">Transmembrane</keyword>
<name>A0ABV9Y1A5_9PSEU</name>
<dbReference type="EMBL" id="JBHSJB010000011">
    <property type="protein sequence ID" value="MFC5055139.1"/>
    <property type="molecule type" value="Genomic_DNA"/>
</dbReference>
<keyword evidence="1" id="KW-0472">Membrane</keyword>
<keyword evidence="1" id="KW-1133">Transmembrane helix</keyword>
<evidence type="ECO:0000313" key="2">
    <source>
        <dbReference type="EMBL" id="MFC5055139.1"/>
    </source>
</evidence>
<dbReference type="RefSeq" id="WP_344040940.1">
    <property type="nucleotide sequence ID" value="NZ_BAAAKE010000026.1"/>
</dbReference>
<evidence type="ECO:0000256" key="1">
    <source>
        <dbReference type="SAM" id="Phobius"/>
    </source>
</evidence>
<reference evidence="3" key="1">
    <citation type="journal article" date="2019" name="Int. J. Syst. Evol. Microbiol.">
        <title>The Global Catalogue of Microorganisms (GCM) 10K type strain sequencing project: providing services to taxonomists for standard genome sequencing and annotation.</title>
        <authorList>
            <consortium name="The Broad Institute Genomics Platform"/>
            <consortium name="The Broad Institute Genome Sequencing Center for Infectious Disease"/>
            <person name="Wu L."/>
            <person name="Ma J."/>
        </authorList>
    </citation>
    <scope>NUCLEOTIDE SEQUENCE [LARGE SCALE GENOMIC DNA]</scope>
    <source>
        <strain evidence="3">KCTC 12848</strain>
    </source>
</reference>
<keyword evidence="3" id="KW-1185">Reference proteome</keyword>
<accession>A0ABV9Y1A5</accession>
<proteinExistence type="predicted"/>
<feature type="transmembrane region" description="Helical" evidence="1">
    <location>
        <begin position="104"/>
        <end position="122"/>
    </location>
</feature>
<sequence>MLVLLVAGLVGIATVVALWWPNASAEKTRLASATVVEPASCGVVDAYDRVEVEIGDEVRTAKLDGCGHQEDEVVEVVLPADTNGEFTVQAAASAPAGPPLETRLAATLLCLSGLAGGLYAYLLTRRSQPTAAVGAA</sequence>
<evidence type="ECO:0000313" key="3">
    <source>
        <dbReference type="Proteomes" id="UP001595833"/>
    </source>
</evidence>
<organism evidence="2 3">
    <name type="scientific">Saccharothrix xinjiangensis</name>
    <dbReference type="NCBI Taxonomy" id="204798"/>
    <lineage>
        <taxon>Bacteria</taxon>
        <taxon>Bacillati</taxon>
        <taxon>Actinomycetota</taxon>
        <taxon>Actinomycetes</taxon>
        <taxon>Pseudonocardiales</taxon>
        <taxon>Pseudonocardiaceae</taxon>
        <taxon>Saccharothrix</taxon>
    </lineage>
</organism>
<protein>
    <submittedName>
        <fullName evidence="2">Uncharacterized protein</fullName>
    </submittedName>
</protein>
<gene>
    <name evidence="2" type="ORF">ACFPFM_15390</name>
</gene>